<evidence type="ECO:0000313" key="3">
    <source>
        <dbReference type="EMBL" id="TXC67124.1"/>
    </source>
</evidence>
<name>A0A5C6U2J7_9BURK</name>
<feature type="transmembrane region" description="Helical" evidence="2">
    <location>
        <begin position="63"/>
        <end position="83"/>
    </location>
</feature>
<protein>
    <submittedName>
        <fullName evidence="3">Uncharacterized protein</fullName>
    </submittedName>
</protein>
<sequence length="349" mass="36216">MSEPRDEGDDLPHDARLREALRHAPDAEAAPPPKLNETILRMGRAAVAPREERKPSGLPQGAPSLPSGTVAGGGMLASLWAWLARPPVAAGFAVVFLSTVVGVMWLGRPIEEAMPPREETVAAAPPPAPPTADTPAERQREVAQMPEVAKRAAPPAAANPTPKPASAAAPAPAPAAATPVAPPLVATAPPPPPAATQDMAREAASAERREAGAARMAAAVPAPLQSAAPAAPASAIETPSLSNLRFEIRRKAEAWSWQRDEGEVRPMNDAMQEWIAQADRTARPAWQHGAAAGASVTTTLRFTRDGTLRAVLRIGPTGLQLTRGGKTESVELSRGQLAALQASLDALGP</sequence>
<keyword evidence="2" id="KW-1133">Transmembrane helix</keyword>
<feature type="compositionally biased region" description="Basic and acidic residues" evidence="1">
    <location>
        <begin position="199"/>
        <end position="212"/>
    </location>
</feature>
<dbReference type="Proteomes" id="UP000321832">
    <property type="component" value="Unassembled WGS sequence"/>
</dbReference>
<evidence type="ECO:0000256" key="2">
    <source>
        <dbReference type="SAM" id="Phobius"/>
    </source>
</evidence>
<feature type="compositionally biased region" description="Basic and acidic residues" evidence="1">
    <location>
        <begin position="10"/>
        <end position="26"/>
    </location>
</feature>
<comment type="caution">
    <text evidence="3">The sequence shown here is derived from an EMBL/GenBank/DDBJ whole genome shotgun (WGS) entry which is preliminary data.</text>
</comment>
<accession>A0A5C6U2J7</accession>
<feature type="region of interest" description="Disordered" evidence="1">
    <location>
        <begin position="1"/>
        <end position="66"/>
    </location>
</feature>
<evidence type="ECO:0000256" key="1">
    <source>
        <dbReference type="SAM" id="MobiDB-lite"/>
    </source>
</evidence>
<feature type="transmembrane region" description="Helical" evidence="2">
    <location>
        <begin position="89"/>
        <end position="107"/>
    </location>
</feature>
<feature type="region of interest" description="Disordered" evidence="1">
    <location>
        <begin position="117"/>
        <end position="217"/>
    </location>
</feature>
<gene>
    <name evidence="3" type="ORF">FSC37_19555</name>
</gene>
<evidence type="ECO:0000313" key="4">
    <source>
        <dbReference type="Proteomes" id="UP000321832"/>
    </source>
</evidence>
<keyword evidence="2" id="KW-0472">Membrane</keyword>
<feature type="compositionally biased region" description="Low complexity" evidence="1">
    <location>
        <begin position="152"/>
        <end position="187"/>
    </location>
</feature>
<keyword evidence="4" id="KW-1185">Reference proteome</keyword>
<keyword evidence="2" id="KW-0812">Transmembrane</keyword>
<proteinExistence type="predicted"/>
<reference evidence="3 4" key="1">
    <citation type="submission" date="2019-08" db="EMBL/GenBank/DDBJ databases">
        <authorList>
            <person name="Khan S.A."/>
            <person name="Jeon C.O."/>
            <person name="Jeong S.E."/>
        </authorList>
    </citation>
    <scope>NUCLEOTIDE SEQUENCE [LARGE SCALE GENOMIC DNA]</scope>
    <source>
        <strain evidence="4">IMCC1728</strain>
    </source>
</reference>
<organism evidence="3 4">
    <name type="scientific">Piscinibacter aquaticus</name>
    <dbReference type="NCBI Taxonomy" id="392597"/>
    <lineage>
        <taxon>Bacteria</taxon>
        <taxon>Pseudomonadati</taxon>
        <taxon>Pseudomonadota</taxon>
        <taxon>Betaproteobacteria</taxon>
        <taxon>Burkholderiales</taxon>
        <taxon>Sphaerotilaceae</taxon>
        <taxon>Piscinibacter</taxon>
    </lineage>
</organism>
<dbReference type="EMBL" id="VOPW01000001">
    <property type="protein sequence ID" value="TXC67124.1"/>
    <property type="molecule type" value="Genomic_DNA"/>
</dbReference>
<dbReference type="AlphaFoldDB" id="A0A5C6U2J7"/>